<evidence type="ECO:0000313" key="1">
    <source>
        <dbReference type="EMBL" id="KAJ3484756.1"/>
    </source>
</evidence>
<sequence>MNFNIPQPLQAQVALTSDNMRLVSVGMVLELEANGYAAACPAISDLRYAGSWECRCALSMWSWFCQVPSLANIQGVHPQGLPFTFALGSVASRLNRSAAVVLNASLWLAGDLFPRAVRDTGFWSVWAPTEQIRVRRYVPPRSSCPSSGAHLEAEIQLPKPGIMGPVIPLLTPTSQL</sequence>
<gene>
    <name evidence="1" type="ORF">NLI96_g5419</name>
</gene>
<organism evidence="1 2">
    <name type="scientific">Meripilus lineatus</name>
    <dbReference type="NCBI Taxonomy" id="2056292"/>
    <lineage>
        <taxon>Eukaryota</taxon>
        <taxon>Fungi</taxon>
        <taxon>Dikarya</taxon>
        <taxon>Basidiomycota</taxon>
        <taxon>Agaricomycotina</taxon>
        <taxon>Agaricomycetes</taxon>
        <taxon>Polyporales</taxon>
        <taxon>Meripilaceae</taxon>
        <taxon>Meripilus</taxon>
    </lineage>
</organism>
<name>A0AAD5V549_9APHY</name>
<comment type="caution">
    <text evidence="1">The sequence shown here is derived from an EMBL/GenBank/DDBJ whole genome shotgun (WGS) entry which is preliminary data.</text>
</comment>
<keyword evidence="2" id="KW-1185">Reference proteome</keyword>
<evidence type="ECO:0000313" key="2">
    <source>
        <dbReference type="Proteomes" id="UP001212997"/>
    </source>
</evidence>
<dbReference type="EMBL" id="JANAWD010000177">
    <property type="protein sequence ID" value="KAJ3484756.1"/>
    <property type="molecule type" value="Genomic_DNA"/>
</dbReference>
<protein>
    <submittedName>
        <fullName evidence="1">Uncharacterized protein</fullName>
    </submittedName>
</protein>
<proteinExistence type="predicted"/>
<dbReference type="Proteomes" id="UP001212997">
    <property type="component" value="Unassembled WGS sequence"/>
</dbReference>
<dbReference type="AlphaFoldDB" id="A0AAD5V549"/>
<accession>A0AAD5V549</accession>
<reference evidence="1" key="1">
    <citation type="submission" date="2022-07" db="EMBL/GenBank/DDBJ databases">
        <title>Genome Sequence of Physisporinus lineatus.</title>
        <authorList>
            <person name="Buettner E."/>
        </authorList>
    </citation>
    <scope>NUCLEOTIDE SEQUENCE</scope>
    <source>
        <strain evidence="1">VT162</strain>
    </source>
</reference>